<comment type="caution">
    <text evidence="1">The sequence shown here is derived from an EMBL/GenBank/DDBJ whole genome shotgun (WGS) entry which is preliminary data.</text>
</comment>
<dbReference type="Proteomes" id="UP001143856">
    <property type="component" value="Unassembled WGS sequence"/>
</dbReference>
<gene>
    <name evidence="1" type="ORF">NUW58_g1430</name>
</gene>
<proteinExistence type="predicted"/>
<protein>
    <submittedName>
        <fullName evidence="1">Uncharacterized protein</fullName>
    </submittedName>
</protein>
<sequence length="488" mass="56267">MGSLCDICRTIPFREIQENPDLKIKRVKLGDYDDVNQRVSCPFCCLALQSIRDVADRLGYSDTAEYLRKDCFGTSIEVQWRQQDRAFETGAFPLRYTTGSFPSLARVVHSEPVSIDPIISCLEDCEKGHQCSLSISDEDVEKLPFLRAIDVRQMCVAYIPPSTRYVALSYIWGGAPALYLQRANIREFMRPGGLKTYDDEIPATIRDAIELVRKMNLEYLWVDALCLIQDDDEDMTIGINAMSIIYEHSYFTIVAAGGITAHSGLAGVSPRNVSQVKGEIVPGVSLIEIYPIGDLLEIAYYNRRAWTFQEFHLSRRKVIFHNNMLYYQCMKGSWSEDIQGVPIESRIRYRALAPTRPGQMLYEFRLIIKDYTIRDATYQHDIVNAMVSIYHKLLGREYGGHLFAVPVVAFDAFLCFYNKDDHHKFLERRESLPSWTWSGWRGDFYWACSSDDNETLLWIADSTWIVWYLRDSYGDLKLVWELAQGQHK</sequence>
<organism evidence="1 2">
    <name type="scientific">Xylaria curta</name>
    <dbReference type="NCBI Taxonomy" id="42375"/>
    <lineage>
        <taxon>Eukaryota</taxon>
        <taxon>Fungi</taxon>
        <taxon>Dikarya</taxon>
        <taxon>Ascomycota</taxon>
        <taxon>Pezizomycotina</taxon>
        <taxon>Sordariomycetes</taxon>
        <taxon>Xylariomycetidae</taxon>
        <taxon>Xylariales</taxon>
        <taxon>Xylariaceae</taxon>
        <taxon>Xylaria</taxon>
    </lineage>
</organism>
<evidence type="ECO:0000313" key="2">
    <source>
        <dbReference type="Proteomes" id="UP001143856"/>
    </source>
</evidence>
<reference evidence="1" key="1">
    <citation type="submission" date="2022-10" db="EMBL/GenBank/DDBJ databases">
        <title>Genome Sequence of Xylaria curta.</title>
        <authorList>
            <person name="Buettner E."/>
        </authorList>
    </citation>
    <scope>NUCLEOTIDE SEQUENCE</scope>
    <source>
        <strain evidence="1">Babe10</strain>
    </source>
</reference>
<keyword evidence="2" id="KW-1185">Reference proteome</keyword>
<dbReference type="EMBL" id="JAPDGR010000154">
    <property type="protein sequence ID" value="KAJ2994873.1"/>
    <property type="molecule type" value="Genomic_DNA"/>
</dbReference>
<accession>A0ACC1PN55</accession>
<name>A0ACC1PN55_9PEZI</name>
<evidence type="ECO:0000313" key="1">
    <source>
        <dbReference type="EMBL" id="KAJ2994873.1"/>
    </source>
</evidence>